<sequence length="74" mass="8424">MVLLAGGRPPEVCENVRALPYECGLLRVLLSERFHGEPRRPDDDLATYVLDKAPRGQFVDVLLCWVLYVVLQEL</sequence>
<dbReference type="Proteomes" id="UP001500280">
    <property type="component" value="Unassembled WGS sequence"/>
</dbReference>
<proteinExistence type="predicted"/>
<evidence type="ECO:0000313" key="2">
    <source>
        <dbReference type="Proteomes" id="UP001500280"/>
    </source>
</evidence>
<dbReference type="EMBL" id="BAAANF010000013">
    <property type="protein sequence ID" value="GAA1689168.1"/>
    <property type="molecule type" value="Genomic_DNA"/>
</dbReference>
<evidence type="ECO:0000313" key="1">
    <source>
        <dbReference type="EMBL" id="GAA1689168.1"/>
    </source>
</evidence>
<comment type="caution">
    <text evidence="1">The sequence shown here is derived from an EMBL/GenBank/DDBJ whole genome shotgun (WGS) entry which is preliminary data.</text>
</comment>
<accession>A0ABP4TKY0</accession>
<keyword evidence="2" id="KW-1185">Reference proteome</keyword>
<organism evidence="1 2">
    <name type="scientific">Kribbella yunnanensis</name>
    <dbReference type="NCBI Taxonomy" id="190194"/>
    <lineage>
        <taxon>Bacteria</taxon>
        <taxon>Bacillati</taxon>
        <taxon>Actinomycetota</taxon>
        <taxon>Actinomycetes</taxon>
        <taxon>Propionibacteriales</taxon>
        <taxon>Kribbellaceae</taxon>
        <taxon>Kribbella</taxon>
    </lineage>
</organism>
<name>A0ABP4TKY0_9ACTN</name>
<protein>
    <submittedName>
        <fullName evidence="1">Uncharacterized protein</fullName>
    </submittedName>
</protein>
<reference evidence="2" key="1">
    <citation type="journal article" date="2019" name="Int. J. Syst. Evol. Microbiol.">
        <title>The Global Catalogue of Microorganisms (GCM) 10K type strain sequencing project: providing services to taxonomists for standard genome sequencing and annotation.</title>
        <authorList>
            <consortium name="The Broad Institute Genomics Platform"/>
            <consortium name="The Broad Institute Genome Sequencing Center for Infectious Disease"/>
            <person name="Wu L."/>
            <person name="Ma J."/>
        </authorList>
    </citation>
    <scope>NUCLEOTIDE SEQUENCE [LARGE SCALE GENOMIC DNA]</scope>
    <source>
        <strain evidence="2">JCM 14307</strain>
    </source>
</reference>
<gene>
    <name evidence="1" type="ORF">GCM10009745_37640</name>
</gene>